<comment type="caution">
    <text evidence="11">The sequence shown here is derived from an EMBL/GenBank/DDBJ whole genome shotgun (WGS) entry which is preliminary data.</text>
</comment>
<dbReference type="GO" id="GO:0005524">
    <property type="term" value="F:ATP binding"/>
    <property type="evidence" value="ECO:0007669"/>
    <property type="project" value="UniProtKB-UniRule"/>
</dbReference>
<organism evidence="11 12">
    <name type="scientific">Tenacibaculum soleae</name>
    <dbReference type="NCBI Taxonomy" id="447689"/>
    <lineage>
        <taxon>Bacteria</taxon>
        <taxon>Pseudomonadati</taxon>
        <taxon>Bacteroidota</taxon>
        <taxon>Flavobacteriia</taxon>
        <taxon>Flavobacteriales</taxon>
        <taxon>Flavobacteriaceae</taxon>
        <taxon>Tenacibaculum</taxon>
    </lineage>
</organism>
<protein>
    <recommendedName>
        <fullName evidence="7 8">Homoserine kinase</fullName>
        <shortName evidence="7">HK</shortName>
        <shortName evidence="7">HSK</shortName>
        <ecNumber evidence="7 8">2.7.1.39</ecNumber>
    </recommendedName>
</protein>
<evidence type="ECO:0000256" key="1">
    <source>
        <dbReference type="ARBA" id="ARBA00022605"/>
    </source>
</evidence>
<comment type="function">
    <text evidence="7">Catalyzes the ATP-dependent phosphorylation of L-homoserine to L-homoserine phosphate.</text>
</comment>
<comment type="pathway">
    <text evidence="7">Amino-acid biosynthesis; L-threonine biosynthesis; L-threonine from L-aspartate: step 4/5.</text>
</comment>
<dbReference type="InterPro" id="IPR020568">
    <property type="entry name" value="Ribosomal_Su5_D2-typ_SF"/>
</dbReference>
<keyword evidence="1 7" id="KW-0028">Amino-acid biosynthesis</keyword>
<dbReference type="NCBIfam" id="NF002288">
    <property type="entry name" value="PRK01212.1-4"/>
    <property type="match status" value="1"/>
</dbReference>
<name>A0A1B9XYB4_9FLAO</name>
<feature type="domain" description="GHMP kinase C-terminal" evidence="10">
    <location>
        <begin position="209"/>
        <end position="286"/>
    </location>
</feature>
<dbReference type="OrthoDB" id="9769912at2"/>
<dbReference type="PANTHER" id="PTHR20861:SF1">
    <property type="entry name" value="HOMOSERINE KINASE"/>
    <property type="match status" value="1"/>
</dbReference>
<keyword evidence="6 7" id="KW-0067">ATP-binding</keyword>
<dbReference type="InterPro" id="IPR000870">
    <property type="entry name" value="Homoserine_kinase"/>
</dbReference>
<dbReference type="InterPro" id="IPR006204">
    <property type="entry name" value="GHMP_kinase_N_dom"/>
</dbReference>
<dbReference type="STRING" id="447689.BA195_10235"/>
<dbReference type="AlphaFoldDB" id="A0A1B9XYB4"/>
<evidence type="ECO:0000256" key="7">
    <source>
        <dbReference type="HAMAP-Rule" id="MF_00384"/>
    </source>
</evidence>
<evidence type="ECO:0000259" key="10">
    <source>
        <dbReference type="Pfam" id="PF08544"/>
    </source>
</evidence>
<dbReference type="Pfam" id="PF00288">
    <property type="entry name" value="GHMP_kinases_N"/>
    <property type="match status" value="1"/>
</dbReference>
<dbReference type="RefSeq" id="WP_068705194.1">
    <property type="nucleotide sequence ID" value="NZ_MAKX01000013.1"/>
</dbReference>
<dbReference type="SUPFAM" id="SSF54211">
    <property type="entry name" value="Ribosomal protein S5 domain 2-like"/>
    <property type="match status" value="1"/>
</dbReference>
<dbReference type="GO" id="GO:0009088">
    <property type="term" value="P:threonine biosynthetic process"/>
    <property type="evidence" value="ECO:0007669"/>
    <property type="project" value="UniProtKB-UniRule"/>
</dbReference>
<dbReference type="InterPro" id="IPR014721">
    <property type="entry name" value="Ribsml_uS5_D2-typ_fold_subgr"/>
</dbReference>
<dbReference type="EMBL" id="MAKX01000013">
    <property type="protein sequence ID" value="OCK42545.1"/>
    <property type="molecule type" value="Genomic_DNA"/>
</dbReference>
<evidence type="ECO:0000313" key="12">
    <source>
        <dbReference type="Proteomes" id="UP000093186"/>
    </source>
</evidence>
<evidence type="ECO:0000256" key="5">
    <source>
        <dbReference type="ARBA" id="ARBA00022777"/>
    </source>
</evidence>
<gene>
    <name evidence="7" type="primary">thrB</name>
    <name evidence="11" type="ORF">BA195_10235</name>
</gene>
<dbReference type="SUPFAM" id="SSF55060">
    <property type="entry name" value="GHMP Kinase, C-terminal domain"/>
    <property type="match status" value="1"/>
</dbReference>
<comment type="catalytic activity">
    <reaction evidence="7">
        <text>L-homoserine + ATP = O-phospho-L-homoserine + ADP + H(+)</text>
        <dbReference type="Rhea" id="RHEA:13985"/>
        <dbReference type="ChEBI" id="CHEBI:15378"/>
        <dbReference type="ChEBI" id="CHEBI:30616"/>
        <dbReference type="ChEBI" id="CHEBI:57476"/>
        <dbReference type="ChEBI" id="CHEBI:57590"/>
        <dbReference type="ChEBI" id="CHEBI:456216"/>
        <dbReference type="EC" id="2.7.1.39"/>
    </reaction>
</comment>
<comment type="subcellular location">
    <subcellularLocation>
        <location evidence="7">Cytoplasm</location>
    </subcellularLocation>
</comment>
<comment type="caution">
    <text evidence="7">Lacks conserved residue(s) required for the propagation of feature annotation.</text>
</comment>
<dbReference type="Gene3D" id="3.30.70.890">
    <property type="entry name" value="GHMP kinase, C-terminal domain"/>
    <property type="match status" value="1"/>
</dbReference>
<dbReference type="Proteomes" id="UP000093186">
    <property type="component" value="Unassembled WGS sequence"/>
</dbReference>
<dbReference type="UniPathway" id="UPA00050">
    <property type="reaction ID" value="UER00064"/>
</dbReference>
<keyword evidence="5 7" id="KW-0418">Kinase</keyword>
<dbReference type="PRINTS" id="PR00958">
    <property type="entry name" value="HOMSERKINASE"/>
</dbReference>
<dbReference type="InterPro" id="IPR013750">
    <property type="entry name" value="GHMP_kinase_C_dom"/>
</dbReference>
<dbReference type="HAMAP" id="MF_00384">
    <property type="entry name" value="Homoser_kinase"/>
    <property type="match status" value="1"/>
</dbReference>
<dbReference type="GO" id="GO:0005737">
    <property type="term" value="C:cytoplasm"/>
    <property type="evidence" value="ECO:0007669"/>
    <property type="project" value="UniProtKB-SubCell"/>
</dbReference>
<evidence type="ECO:0000256" key="2">
    <source>
        <dbReference type="ARBA" id="ARBA00022679"/>
    </source>
</evidence>
<comment type="similarity">
    <text evidence="7">Belongs to the GHMP kinase family. Homoserine kinase subfamily.</text>
</comment>
<evidence type="ECO:0000313" key="11">
    <source>
        <dbReference type="EMBL" id="OCK42545.1"/>
    </source>
</evidence>
<dbReference type="Pfam" id="PF08544">
    <property type="entry name" value="GHMP_kinases_C"/>
    <property type="match status" value="1"/>
</dbReference>
<dbReference type="Gene3D" id="3.30.230.10">
    <property type="match status" value="1"/>
</dbReference>
<dbReference type="EC" id="2.7.1.39" evidence="7 8"/>
<feature type="domain" description="GHMP kinase N-terminal" evidence="9">
    <location>
        <begin position="66"/>
        <end position="148"/>
    </location>
</feature>
<evidence type="ECO:0000256" key="3">
    <source>
        <dbReference type="ARBA" id="ARBA00022697"/>
    </source>
</evidence>
<keyword evidence="4 7" id="KW-0547">Nucleotide-binding</keyword>
<evidence type="ECO:0000259" key="9">
    <source>
        <dbReference type="Pfam" id="PF00288"/>
    </source>
</evidence>
<dbReference type="GO" id="GO:0004413">
    <property type="term" value="F:homoserine kinase activity"/>
    <property type="evidence" value="ECO:0007669"/>
    <property type="project" value="UniProtKB-UniRule"/>
</dbReference>
<keyword evidence="3 7" id="KW-0791">Threonine biosynthesis</keyword>
<evidence type="ECO:0000256" key="4">
    <source>
        <dbReference type="ARBA" id="ARBA00022741"/>
    </source>
</evidence>
<sequence>MNYIKIFAPATVANVSCGFDSMGFAVENMGDEMTFTKTEKKGVKITQITGVKGLSLDPTINAAGVVALAMLQQHPVNFGIEITMHKGFSPGSGLGSSAASSAGAAFGVNKLLGSPFSLLELTKFSMLGEKAACGTPIADNVAAAIFGGFVLIRSYKPLDIIKLPVPDNLKLVAIHPQIEVKTKDARDVLPNKVPLKSAITQWANVGGLVSGLYTNDYQLISNSLTDVIVEPARKHLIPHFDLVKNEAIKAGALGAGISGAGPTIFALCNGDKSVVKVKDAIQNAYADKNIDFTLFSSNINQEGIKIIATN</sequence>
<evidence type="ECO:0000256" key="8">
    <source>
        <dbReference type="NCBIfam" id="TIGR00191"/>
    </source>
</evidence>
<proteinExistence type="inferred from homology"/>
<dbReference type="NCBIfam" id="TIGR00191">
    <property type="entry name" value="thrB"/>
    <property type="match status" value="1"/>
</dbReference>
<accession>A0A1B9XYB4</accession>
<keyword evidence="2 7" id="KW-0808">Transferase</keyword>
<dbReference type="PIRSF" id="PIRSF000676">
    <property type="entry name" value="Homoser_kin"/>
    <property type="match status" value="1"/>
</dbReference>
<evidence type="ECO:0000256" key="6">
    <source>
        <dbReference type="ARBA" id="ARBA00022840"/>
    </source>
</evidence>
<keyword evidence="7" id="KW-0963">Cytoplasm</keyword>
<dbReference type="InterPro" id="IPR036554">
    <property type="entry name" value="GHMP_kinase_C_sf"/>
</dbReference>
<dbReference type="PANTHER" id="PTHR20861">
    <property type="entry name" value="HOMOSERINE/4-DIPHOSPHOCYTIDYL-2-C-METHYL-D-ERYTHRITOL KINASE"/>
    <property type="match status" value="1"/>
</dbReference>
<reference evidence="11 12" key="1">
    <citation type="submission" date="2016-06" db="EMBL/GenBank/DDBJ databases">
        <title>Draft Genome Sequence of Tenacibaculum soleae UCD-KL19.</title>
        <authorList>
            <person name="Eisen J.A."/>
            <person name="Coil D.A."/>
            <person name="Lujan K.M."/>
        </authorList>
    </citation>
    <scope>NUCLEOTIDE SEQUENCE [LARGE SCALE GENOMIC DNA]</scope>
    <source>
        <strain evidence="11 12">UCD-KL19</strain>
    </source>
</reference>
<keyword evidence="12" id="KW-1185">Reference proteome</keyword>